<reference evidence="6 7" key="1">
    <citation type="submission" date="2017-06" db="EMBL/GenBank/DDBJ databases">
        <title>Ant-infecting Ophiocordyceps genomes reveal a high diversity of potential behavioral manipulation genes and a possible major role for enterotoxins.</title>
        <authorList>
            <person name="De Bekker C."/>
            <person name="Evans H.C."/>
            <person name="Brachmann A."/>
            <person name="Hughes D.P."/>
        </authorList>
    </citation>
    <scope>NUCLEOTIDE SEQUENCE [LARGE SCALE GENOMIC DNA]</scope>
    <source>
        <strain evidence="6 7">1348a</strain>
    </source>
</reference>
<dbReference type="InterPro" id="IPR039702">
    <property type="entry name" value="FPS1-like"/>
</dbReference>
<evidence type="ECO:0000256" key="4">
    <source>
        <dbReference type="ARBA" id="ARBA00022842"/>
    </source>
</evidence>
<dbReference type="Proteomes" id="UP000224854">
    <property type="component" value="Unassembled WGS sequence"/>
</dbReference>
<dbReference type="PROSITE" id="PS00723">
    <property type="entry name" value="POLYPRENYL_SYNTHASE_1"/>
    <property type="match status" value="1"/>
</dbReference>
<dbReference type="OrthoDB" id="10257492at2759"/>
<dbReference type="InterPro" id="IPR033749">
    <property type="entry name" value="Polyprenyl_synt_CS"/>
</dbReference>
<evidence type="ECO:0000256" key="1">
    <source>
        <dbReference type="ARBA" id="ARBA00001946"/>
    </source>
</evidence>
<dbReference type="Pfam" id="PF00348">
    <property type="entry name" value="polyprenyl_synt"/>
    <property type="match status" value="1"/>
</dbReference>
<evidence type="ECO:0000256" key="2">
    <source>
        <dbReference type="ARBA" id="ARBA00022679"/>
    </source>
</evidence>
<dbReference type="GO" id="GO:0046165">
    <property type="term" value="P:alcohol biosynthetic process"/>
    <property type="evidence" value="ECO:0007669"/>
    <property type="project" value="UniProtKB-ARBA"/>
</dbReference>
<dbReference type="GO" id="GO:0004337">
    <property type="term" value="F:(2E,6E)-farnesyl diphosphate synthase activity"/>
    <property type="evidence" value="ECO:0007669"/>
    <property type="project" value="TreeGrafter"/>
</dbReference>
<gene>
    <name evidence="6" type="ORF">CDD82_655</name>
</gene>
<keyword evidence="4" id="KW-0460">Magnesium</keyword>
<dbReference type="AlphaFoldDB" id="A0A2C5YMR4"/>
<evidence type="ECO:0000313" key="7">
    <source>
        <dbReference type="Proteomes" id="UP000224854"/>
    </source>
</evidence>
<dbReference type="InterPro" id="IPR008949">
    <property type="entry name" value="Isoprenoid_synthase_dom_sf"/>
</dbReference>
<dbReference type="SUPFAM" id="SSF48576">
    <property type="entry name" value="Terpenoid synthases"/>
    <property type="match status" value="1"/>
</dbReference>
<evidence type="ECO:0000256" key="3">
    <source>
        <dbReference type="ARBA" id="ARBA00022723"/>
    </source>
</evidence>
<dbReference type="SFLD" id="SFLDS00005">
    <property type="entry name" value="Isoprenoid_Synthase_Type_I"/>
    <property type="match status" value="1"/>
</dbReference>
<dbReference type="GO" id="GO:0004161">
    <property type="term" value="F:dimethylallyltranstransferase activity"/>
    <property type="evidence" value="ECO:0007669"/>
    <property type="project" value="TreeGrafter"/>
</dbReference>
<keyword evidence="3" id="KW-0479">Metal-binding</keyword>
<comment type="cofactor">
    <cofactor evidence="1">
        <name>Mg(2+)</name>
        <dbReference type="ChEBI" id="CHEBI:18420"/>
    </cofactor>
</comment>
<dbReference type="GO" id="GO:0005737">
    <property type="term" value="C:cytoplasm"/>
    <property type="evidence" value="ECO:0007669"/>
    <property type="project" value="TreeGrafter"/>
</dbReference>
<dbReference type="CDD" id="cd00685">
    <property type="entry name" value="Trans_IPPS_HT"/>
    <property type="match status" value="1"/>
</dbReference>
<comment type="caution">
    <text evidence="6">The sequence shown here is derived from an EMBL/GenBank/DDBJ whole genome shotgun (WGS) entry which is preliminary data.</text>
</comment>
<protein>
    <submittedName>
        <fullName evidence="6">Uncharacterized protein</fullName>
    </submittedName>
</protein>
<evidence type="ECO:0000313" key="6">
    <source>
        <dbReference type="EMBL" id="PHH68314.1"/>
    </source>
</evidence>
<keyword evidence="2 5" id="KW-0808">Transferase</keyword>
<dbReference type="GO" id="GO:0045337">
    <property type="term" value="P:farnesyl diphosphate biosynthetic process"/>
    <property type="evidence" value="ECO:0007669"/>
    <property type="project" value="TreeGrafter"/>
</dbReference>
<dbReference type="InterPro" id="IPR000092">
    <property type="entry name" value="Polyprenyl_synt"/>
</dbReference>
<comment type="similarity">
    <text evidence="5">Belongs to the FPP/GGPP synthase family.</text>
</comment>
<dbReference type="GO" id="GO:0043386">
    <property type="term" value="P:mycotoxin biosynthetic process"/>
    <property type="evidence" value="ECO:0007669"/>
    <property type="project" value="UniProtKB-ARBA"/>
</dbReference>
<dbReference type="PANTHER" id="PTHR11525">
    <property type="entry name" value="FARNESYL-PYROPHOSPHATE SYNTHETASE"/>
    <property type="match status" value="1"/>
</dbReference>
<keyword evidence="7" id="KW-1185">Reference proteome</keyword>
<dbReference type="EMBL" id="NJEU01001162">
    <property type="protein sequence ID" value="PHH68314.1"/>
    <property type="molecule type" value="Genomic_DNA"/>
</dbReference>
<evidence type="ECO:0000256" key="5">
    <source>
        <dbReference type="RuleBase" id="RU004466"/>
    </source>
</evidence>
<accession>A0A2C5YMR4</accession>
<organism evidence="6 7">
    <name type="scientific">Ophiocordyceps australis</name>
    <dbReference type="NCBI Taxonomy" id="1399860"/>
    <lineage>
        <taxon>Eukaryota</taxon>
        <taxon>Fungi</taxon>
        <taxon>Dikarya</taxon>
        <taxon>Ascomycota</taxon>
        <taxon>Pezizomycotina</taxon>
        <taxon>Sordariomycetes</taxon>
        <taxon>Hypocreomycetidae</taxon>
        <taxon>Hypocreales</taxon>
        <taxon>Ophiocordycipitaceae</taxon>
        <taxon>Ophiocordyceps</taxon>
    </lineage>
</organism>
<name>A0A2C5YMR4_9HYPO</name>
<dbReference type="GO" id="GO:0046872">
    <property type="term" value="F:metal ion binding"/>
    <property type="evidence" value="ECO:0007669"/>
    <property type="project" value="UniProtKB-KW"/>
</dbReference>
<dbReference type="Gene3D" id="1.10.600.10">
    <property type="entry name" value="Farnesyl Diphosphate Synthase"/>
    <property type="match status" value="1"/>
</dbReference>
<sequence>MADLPDLNATLARLTEELVEKLASMKYPRDGAEAYRKCLLINTQGGKLNRCLSVLDTGKTLRHQVLTETETEHLMVLGWLVEMFNASYIIWDDIMDQSETRRGKPCWYRRKDVGLMSINDGCLLMSSIFILLRSHFKTHPAYYDLVEMFQEAALHIELGQEYDMLTASSEIGLKGFTKDKYDFIVEHKTSYYTSYIPMALPLVYLGLATPKNLKEVYKVATCLGQYYQVRNDYLDIYGDASSTGKKGNDIQENKMTWIVLEAMERCDEEQKRVIEKYYGSRVNEEVAKVLAVFRQLKLDRVFQAWQEKQLALISQAIDEVDETEGLDKGIFRAFVSKLDGEGMKKVGVPV</sequence>
<dbReference type="PANTHER" id="PTHR11525:SF0">
    <property type="entry name" value="FARNESYL PYROPHOSPHATE SYNTHASE"/>
    <property type="match status" value="1"/>
</dbReference>
<proteinExistence type="inferred from homology"/>